<gene>
    <name evidence="3" type="ORF">H8Q88_08750</name>
</gene>
<accession>A0A9X0R7G8</accession>
<keyword evidence="2" id="KW-0812">Transmembrane</keyword>
<evidence type="ECO:0000256" key="2">
    <source>
        <dbReference type="SAM" id="Phobius"/>
    </source>
</evidence>
<organism evidence="3 4">
    <name type="scientific">Vibrio metschnikovii</name>
    <dbReference type="NCBI Taxonomy" id="28172"/>
    <lineage>
        <taxon>Bacteria</taxon>
        <taxon>Pseudomonadati</taxon>
        <taxon>Pseudomonadota</taxon>
        <taxon>Gammaproteobacteria</taxon>
        <taxon>Vibrionales</taxon>
        <taxon>Vibrionaceae</taxon>
        <taxon>Vibrio</taxon>
    </lineage>
</organism>
<dbReference type="RefSeq" id="WP_004395142.1">
    <property type="nucleotide sequence ID" value="NZ_CAWQCL010000045.1"/>
</dbReference>
<dbReference type="OrthoDB" id="5887156at2"/>
<keyword evidence="2" id="KW-0472">Membrane</keyword>
<feature type="compositionally biased region" description="Basic and acidic residues" evidence="1">
    <location>
        <begin position="57"/>
        <end position="68"/>
    </location>
</feature>
<dbReference type="Proteomes" id="UP000615796">
    <property type="component" value="Unassembled WGS sequence"/>
</dbReference>
<evidence type="ECO:0000313" key="4">
    <source>
        <dbReference type="Proteomes" id="UP000615796"/>
    </source>
</evidence>
<proteinExistence type="predicted"/>
<name>A0A9X0R7G8_VIBME</name>
<dbReference type="EMBL" id="JACRUP010000004">
    <property type="protein sequence ID" value="MBC5851053.1"/>
    <property type="molecule type" value="Genomic_DNA"/>
</dbReference>
<keyword evidence="4" id="KW-1185">Reference proteome</keyword>
<keyword evidence="2" id="KW-1133">Transmembrane helix</keyword>
<evidence type="ECO:0000313" key="3">
    <source>
        <dbReference type="EMBL" id="MBC5851053.1"/>
    </source>
</evidence>
<feature type="transmembrane region" description="Helical" evidence="2">
    <location>
        <begin position="16"/>
        <end position="38"/>
    </location>
</feature>
<reference evidence="3" key="1">
    <citation type="submission" date="2020-08" db="EMBL/GenBank/DDBJ databases">
        <title>Genome Sequencing and Pan-Genome Analysis of Migratory bird Vibrio Strains, Inner Mongolia.</title>
        <authorList>
            <person name="Zheng L."/>
        </authorList>
    </citation>
    <scope>NUCLEOTIDE SEQUENCE</scope>
    <source>
        <strain evidence="3">M13F</strain>
    </source>
</reference>
<feature type="region of interest" description="Disordered" evidence="1">
    <location>
        <begin position="55"/>
        <end position="74"/>
    </location>
</feature>
<comment type="caution">
    <text evidence="3">The sequence shown here is derived from an EMBL/GenBank/DDBJ whole genome shotgun (WGS) entry which is preliminary data.</text>
</comment>
<protein>
    <submittedName>
        <fullName evidence="3">Uncharacterized protein</fullName>
    </submittedName>
</protein>
<evidence type="ECO:0000256" key="1">
    <source>
        <dbReference type="SAM" id="MobiDB-lite"/>
    </source>
</evidence>
<dbReference type="AlphaFoldDB" id="A0A9X0R7G8"/>
<dbReference type="GeneID" id="79887911"/>
<sequence length="74" mass="8848">MDIDFYLPCQPEWLCVPFMTVFGLLLLAGLIKFIRIAYREYKKIERAKAVKKQRRVNYRERKGGRDGRPTNIKK</sequence>